<sequence>MGKYMELLDIGVRIVCRFHSHCPQTARMYYHPPPPAHDDTHHHNDGGATREAEAAAAMMGRFGSKAVSRIDTSLISAQAYHFIPHLAPANLGQSNAPSGYGGGG</sequence>
<evidence type="ECO:0000313" key="3">
    <source>
        <dbReference type="Proteomes" id="UP000826271"/>
    </source>
</evidence>
<keyword evidence="3" id="KW-1185">Reference proteome</keyword>
<comment type="caution">
    <text evidence="2">The sequence shown here is derived from an EMBL/GenBank/DDBJ whole genome shotgun (WGS) entry which is preliminary data.</text>
</comment>
<evidence type="ECO:0000256" key="1">
    <source>
        <dbReference type="SAM" id="MobiDB-lite"/>
    </source>
</evidence>
<name>A0AAV6YDK2_9LAMI</name>
<gene>
    <name evidence="2" type="ORF">BUALT_Bualt01G0164300</name>
</gene>
<evidence type="ECO:0000313" key="2">
    <source>
        <dbReference type="EMBL" id="KAG8391212.1"/>
    </source>
</evidence>
<feature type="region of interest" description="Disordered" evidence="1">
    <location>
        <begin position="29"/>
        <end position="54"/>
    </location>
</feature>
<proteinExistence type="predicted"/>
<protein>
    <submittedName>
        <fullName evidence="2">Uncharacterized protein</fullName>
    </submittedName>
</protein>
<dbReference type="AlphaFoldDB" id="A0AAV6YDK2"/>
<dbReference type="Proteomes" id="UP000826271">
    <property type="component" value="Unassembled WGS sequence"/>
</dbReference>
<reference evidence="2" key="1">
    <citation type="submission" date="2019-10" db="EMBL/GenBank/DDBJ databases">
        <authorList>
            <person name="Zhang R."/>
            <person name="Pan Y."/>
            <person name="Wang J."/>
            <person name="Ma R."/>
            <person name="Yu S."/>
        </authorList>
    </citation>
    <scope>NUCLEOTIDE SEQUENCE</scope>
    <source>
        <strain evidence="2">LA-IB0</strain>
        <tissue evidence="2">Leaf</tissue>
    </source>
</reference>
<feature type="compositionally biased region" description="Basic and acidic residues" evidence="1">
    <location>
        <begin position="36"/>
        <end position="53"/>
    </location>
</feature>
<accession>A0AAV6YDK2</accession>
<organism evidence="2 3">
    <name type="scientific">Buddleja alternifolia</name>
    <dbReference type="NCBI Taxonomy" id="168488"/>
    <lineage>
        <taxon>Eukaryota</taxon>
        <taxon>Viridiplantae</taxon>
        <taxon>Streptophyta</taxon>
        <taxon>Embryophyta</taxon>
        <taxon>Tracheophyta</taxon>
        <taxon>Spermatophyta</taxon>
        <taxon>Magnoliopsida</taxon>
        <taxon>eudicotyledons</taxon>
        <taxon>Gunneridae</taxon>
        <taxon>Pentapetalae</taxon>
        <taxon>asterids</taxon>
        <taxon>lamiids</taxon>
        <taxon>Lamiales</taxon>
        <taxon>Scrophulariaceae</taxon>
        <taxon>Buddlejeae</taxon>
        <taxon>Buddleja</taxon>
    </lineage>
</organism>
<dbReference type="EMBL" id="WHWC01000001">
    <property type="protein sequence ID" value="KAG8391212.1"/>
    <property type="molecule type" value="Genomic_DNA"/>
</dbReference>
<dbReference type="PANTHER" id="PTHR33983:SF1">
    <property type="entry name" value="OS07G0185900 PROTEIN"/>
    <property type="match status" value="1"/>
</dbReference>
<dbReference type="PANTHER" id="PTHR33983">
    <property type="entry name" value="OS07G0185900 PROTEIN"/>
    <property type="match status" value="1"/>
</dbReference>